<feature type="compositionally biased region" description="Basic and acidic residues" evidence="1">
    <location>
        <begin position="226"/>
        <end position="236"/>
    </location>
</feature>
<feature type="compositionally biased region" description="Basic and acidic residues" evidence="1">
    <location>
        <begin position="274"/>
        <end position="292"/>
    </location>
</feature>
<accession>A0ABR2JBP8</accession>
<evidence type="ECO:0000256" key="1">
    <source>
        <dbReference type="SAM" id="MobiDB-lite"/>
    </source>
</evidence>
<sequence>MVLGGSLMHSDLSVLETRGAVAPNHQPDKVTLARYEKSGNCFSYEGTANRDKELAPCKVYCAKFKGTSSTGYGCLGPGDAAPLLHDDDGKDFRAGKCECDFELAEIITEIVAQGLSQLDSLLCHLLIDTFTTIADVGLMFIPGGGAVKGVATTLKYAKSAFENGMSALNFFDGWVGKVCGHPEWDFSLEGMFMDAVNAPDSMLGSDASIGCVLKTKKSKCKKRQHKPDPKGKEPIHKGKNPQKIEQPPKPAEKPKGKENKNNKKPVPPPKATTVKKETKPTNTPDKPKDPKQAKGQPAKKTFKCKDNPDKSAPDAMKCYCEDQSGCEVYKGQPCFRYTKPEWAGKKTCAEIVDIPKR</sequence>
<evidence type="ECO:0000313" key="3">
    <source>
        <dbReference type="Proteomes" id="UP001390339"/>
    </source>
</evidence>
<feature type="region of interest" description="Disordered" evidence="1">
    <location>
        <begin position="218"/>
        <end position="311"/>
    </location>
</feature>
<name>A0ABR2JBP8_9PEZI</name>
<evidence type="ECO:0000313" key="2">
    <source>
        <dbReference type="EMBL" id="KAK8875221.1"/>
    </source>
</evidence>
<protein>
    <submittedName>
        <fullName evidence="2">Uncharacterized protein</fullName>
    </submittedName>
</protein>
<proteinExistence type="predicted"/>
<feature type="compositionally biased region" description="Basic and acidic residues" evidence="1">
    <location>
        <begin position="250"/>
        <end position="261"/>
    </location>
</feature>
<gene>
    <name evidence="2" type="ORF">PGQ11_005735</name>
</gene>
<dbReference type="Proteomes" id="UP001390339">
    <property type="component" value="Unassembled WGS sequence"/>
</dbReference>
<organism evidence="2 3">
    <name type="scientific">Apiospora arundinis</name>
    <dbReference type="NCBI Taxonomy" id="335852"/>
    <lineage>
        <taxon>Eukaryota</taxon>
        <taxon>Fungi</taxon>
        <taxon>Dikarya</taxon>
        <taxon>Ascomycota</taxon>
        <taxon>Pezizomycotina</taxon>
        <taxon>Sordariomycetes</taxon>
        <taxon>Xylariomycetidae</taxon>
        <taxon>Amphisphaeriales</taxon>
        <taxon>Apiosporaceae</taxon>
        <taxon>Apiospora</taxon>
    </lineage>
</organism>
<reference evidence="2 3" key="1">
    <citation type="journal article" date="2024" name="IMA Fungus">
        <title>Apiospora arundinis, a panoply of carbohydrate-active enzymes and secondary metabolites.</title>
        <authorList>
            <person name="Sorensen T."/>
            <person name="Petersen C."/>
            <person name="Muurmann A.T."/>
            <person name="Christiansen J.V."/>
            <person name="Brundto M.L."/>
            <person name="Overgaard C.K."/>
            <person name="Boysen A.T."/>
            <person name="Wollenberg R.D."/>
            <person name="Larsen T.O."/>
            <person name="Sorensen J.L."/>
            <person name="Nielsen K.L."/>
            <person name="Sondergaard T.E."/>
        </authorList>
    </citation>
    <scope>NUCLEOTIDE SEQUENCE [LARGE SCALE GENOMIC DNA]</scope>
    <source>
        <strain evidence="2 3">AAU 773</strain>
    </source>
</reference>
<keyword evidence="3" id="KW-1185">Reference proteome</keyword>
<comment type="caution">
    <text evidence="2">The sequence shown here is derived from an EMBL/GenBank/DDBJ whole genome shotgun (WGS) entry which is preliminary data.</text>
</comment>
<dbReference type="EMBL" id="JAPCWZ010000003">
    <property type="protein sequence ID" value="KAK8875221.1"/>
    <property type="molecule type" value="Genomic_DNA"/>
</dbReference>